<dbReference type="SUPFAM" id="SSF55681">
    <property type="entry name" value="Class II aaRS and biotin synthetases"/>
    <property type="match status" value="1"/>
</dbReference>
<dbReference type="PANTHER" id="PTHR42753:SF2">
    <property type="entry name" value="PROLINE--TRNA LIGASE"/>
    <property type="match status" value="1"/>
</dbReference>
<dbReference type="InterPro" id="IPR002316">
    <property type="entry name" value="Pro-tRNA-ligase_IIa"/>
</dbReference>
<dbReference type="RefSeq" id="WP_354218607.1">
    <property type="nucleotide sequence ID" value="NZ_JBEPMX010000001.1"/>
</dbReference>
<dbReference type="CDD" id="cd00861">
    <property type="entry name" value="ProRS_anticodon_short"/>
    <property type="match status" value="1"/>
</dbReference>
<dbReference type="Pfam" id="PF04073">
    <property type="entry name" value="tRNA_edit"/>
    <property type="match status" value="1"/>
</dbReference>
<dbReference type="Pfam" id="PF03129">
    <property type="entry name" value="HGTP_anticodon"/>
    <property type="match status" value="1"/>
</dbReference>
<evidence type="ECO:0000259" key="11">
    <source>
        <dbReference type="PROSITE" id="PS50862"/>
    </source>
</evidence>
<sequence length="567" mass="63805">MRQSNMLIPTLREVPKEADIPSHQLLLKAGYIRKLASGVYNFLPLGKRVLRKLETIIREEMDRTGAQEIQMPSLQPAELWESSGRWETMGLELMRLNDRHERRFALGATHEEVVTSLIGDEINSYKKLPLTVYQIQNKFRDEKRPRFGLLRGREFLMKDAYSFHETYESLDEAYDQLFTAYKRIFERCGLNFRAVIADSGAMGGKDTHEFMVLSDIGEDTIAYSDESDYAANVEMAPVHQTYESSNDEAMPLEKVETPNAKTMQEVADYLDHTLQEGMKAIMFKVDDRFVMVVTRGDHEVNDVKVKNLLDANIVELATEQETIDAVGAGFGSLGPIGVPDDVEVIADHAVKALVNATCGANDNGYHYRNVNPERDFSATQYADVRFIEEGDPSPDGHGTIQFAKGIEVGHVFKLGSIYADKLGASFLNQEGRAQHYIMGCYGIGVSRTLAAVVEQFHDEQGMLWPDSLVPFDVHIVNLNMKKDEQVTVAESVYDTLQHQGFDVLYDDRPERAGVKFNDSDLIGITHRVTVGKRAGEGYVEYKNRQTGEQQDVHVDDLPAFLSSTTHA</sequence>
<comment type="catalytic activity">
    <reaction evidence="9 10">
        <text>tRNA(Pro) + L-proline + ATP = L-prolyl-tRNA(Pro) + AMP + diphosphate</text>
        <dbReference type="Rhea" id="RHEA:14305"/>
        <dbReference type="Rhea" id="RHEA-COMP:9700"/>
        <dbReference type="Rhea" id="RHEA-COMP:9702"/>
        <dbReference type="ChEBI" id="CHEBI:30616"/>
        <dbReference type="ChEBI" id="CHEBI:33019"/>
        <dbReference type="ChEBI" id="CHEBI:60039"/>
        <dbReference type="ChEBI" id="CHEBI:78442"/>
        <dbReference type="ChEBI" id="CHEBI:78532"/>
        <dbReference type="ChEBI" id="CHEBI:456215"/>
        <dbReference type="EC" id="6.1.1.15"/>
    </reaction>
</comment>
<dbReference type="NCBIfam" id="NF006625">
    <property type="entry name" value="PRK09194.1"/>
    <property type="match status" value="1"/>
</dbReference>
<keyword evidence="8 10" id="KW-0030">Aminoacyl-tRNA synthetase</keyword>
<dbReference type="InterPro" id="IPR004500">
    <property type="entry name" value="Pro-tRNA-synth_IIa_bac-type"/>
</dbReference>
<dbReference type="Proteomes" id="UP001549167">
    <property type="component" value="Unassembled WGS sequence"/>
</dbReference>
<keyword evidence="3 10" id="KW-0963">Cytoplasm</keyword>
<dbReference type="PIRSF" id="PIRSF001535">
    <property type="entry name" value="ProRS_1"/>
    <property type="match status" value="1"/>
</dbReference>
<evidence type="ECO:0000256" key="4">
    <source>
        <dbReference type="ARBA" id="ARBA00022598"/>
    </source>
</evidence>
<dbReference type="InterPro" id="IPR033730">
    <property type="entry name" value="ProRS_core_prok"/>
</dbReference>
<dbReference type="InterPro" id="IPR045864">
    <property type="entry name" value="aa-tRNA-synth_II/BPL/LPL"/>
</dbReference>
<accession>A0ABV2KRG0</accession>
<keyword evidence="7 10" id="KW-0648">Protein biosynthesis</keyword>
<dbReference type="Pfam" id="PF00587">
    <property type="entry name" value="tRNA-synt_2b"/>
    <property type="match status" value="1"/>
</dbReference>
<evidence type="ECO:0000256" key="9">
    <source>
        <dbReference type="ARBA" id="ARBA00047671"/>
    </source>
</evidence>
<evidence type="ECO:0000313" key="12">
    <source>
        <dbReference type="EMBL" id="MET3682173.1"/>
    </source>
</evidence>
<comment type="subcellular location">
    <subcellularLocation>
        <location evidence="1 10">Cytoplasm</location>
    </subcellularLocation>
</comment>
<dbReference type="PANTHER" id="PTHR42753">
    <property type="entry name" value="MITOCHONDRIAL RIBOSOME PROTEIN L39/PROLYL-TRNA LIGASE FAMILY MEMBER"/>
    <property type="match status" value="1"/>
</dbReference>
<dbReference type="InterPro" id="IPR050062">
    <property type="entry name" value="Pro-tRNA_synthetase"/>
</dbReference>
<organism evidence="12 13">
    <name type="scientific">Alkalibacillus flavidus</name>
    <dbReference type="NCBI Taxonomy" id="546021"/>
    <lineage>
        <taxon>Bacteria</taxon>
        <taxon>Bacillati</taxon>
        <taxon>Bacillota</taxon>
        <taxon>Bacilli</taxon>
        <taxon>Bacillales</taxon>
        <taxon>Bacillaceae</taxon>
        <taxon>Alkalibacillus</taxon>
    </lineage>
</organism>
<evidence type="ECO:0000256" key="7">
    <source>
        <dbReference type="ARBA" id="ARBA00022917"/>
    </source>
</evidence>
<keyword evidence="5 10" id="KW-0547">Nucleotide-binding</keyword>
<reference evidence="12 13" key="1">
    <citation type="submission" date="2024-06" db="EMBL/GenBank/DDBJ databases">
        <title>Genomic Encyclopedia of Type Strains, Phase IV (KMG-IV): sequencing the most valuable type-strain genomes for metagenomic binning, comparative biology and taxonomic classification.</title>
        <authorList>
            <person name="Goeker M."/>
        </authorList>
    </citation>
    <scope>NUCLEOTIDE SEQUENCE [LARGE SCALE GENOMIC DNA]</scope>
    <source>
        <strain evidence="12 13">DSM 23520</strain>
    </source>
</reference>
<dbReference type="InterPro" id="IPR036621">
    <property type="entry name" value="Anticodon-bd_dom_sf"/>
</dbReference>
<dbReference type="HAMAP" id="MF_01569">
    <property type="entry name" value="Pro_tRNA_synth_type1"/>
    <property type="match status" value="1"/>
</dbReference>
<evidence type="ECO:0000256" key="3">
    <source>
        <dbReference type="ARBA" id="ARBA00022490"/>
    </source>
</evidence>
<dbReference type="EC" id="6.1.1.15" evidence="10"/>
<dbReference type="InterPro" id="IPR044140">
    <property type="entry name" value="ProRS_anticodon_short"/>
</dbReference>
<keyword evidence="6 10" id="KW-0067">ATP-binding</keyword>
<dbReference type="PRINTS" id="PR01046">
    <property type="entry name" value="TRNASYNTHPRO"/>
</dbReference>
<evidence type="ECO:0000256" key="10">
    <source>
        <dbReference type="HAMAP-Rule" id="MF_01569"/>
    </source>
</evidence>
<dbReference type="EMBL" id="JBEPMX010000001">
    <property type="protein sequence ID" value="MET3682173.1"/>
    <property type="molecule type" value="Genomic_DNA"/>
</dbReference>
<evidence type="ECO:0000256" key="5">
    <source>
        <dbReference type="ARBA" id="ARBA00022741"/>
    </source>
</evidence>
<evidence type="ECO:0000256" key="6">
    <source>
        <dbReference type="ARBA" id="ARBA00022840"/>
    </source>
</evidence>
<comment type="caution">
    <text evidence="12">The sequence shown here is derived from an EMBL/GenBank/DDBJ whole genome shotgun (WGS) entry which is preliminary data.</text>
</comment>
<name>A0ABV2KRG0_9BACI</name>
<dbReference type="GO" id="GO:0004827">
    <property type="term" value="F:proline-tRNA ligase activity"/>
    <property type="evidence" value="ECO:0007669"/>
    <property type="project" value="UniProtKB-EC"/>
</dbReference>
<dbReference type="InterPro" id="IPR006195">
    <property type="entry name" value="aa-tRNA-synth_II"/>
</dbReference>
<dbReference type="NCBIfam" id="TIGR00409">
    <property type="entry name" value="proS_fam_II"/>
    <property type="match status" value="1"/>
</dbReference>
<dbReference type="PROSITE" id="PS50862">
    <property type="entry name" value="AA_TRNA_LIGASE_II"/>
    <property type="match status" value="1"/>
</dbReference>
<dbReference type="Gene3D" id="3.40.50.800">
    <property type="entry name" value="Anticodon-binding domain"/>
    <property type="match status" value="1"/>
</dbReference>
<comment type="similarity">
    <text evidence="10">Belongs to the class-II aminoacyl-tRNA synthetase family. ProS type 1 subfamily.</text>
</comment>
<feature type="domain" description="Aminoacyl-transfer RNA synthetases class-II family profile" evidence="11">
    <location>
        <begin position="38"/>
        <end position="465"/>
    </location>
</feature>
<protein>
    <recommendedName>
        <fullName evidence="10">Proline--tRNA ligase</fullName>
        <ecNumber evidence="10">6.1.1.15</ecNumber>
    </recommendedName>
    <alternativeName>
        <fullName evidence="10">Prolyl-tRNA synthetase</fullName>
        <shortName evidence="10">ProRS</shortName>
    </alternativeName>
</protein>
<dbReference type="InterPro" id="IPR007214">
    <property type="entry name" value="YbaK/aa-tRNA-synth-assoc-dom"/>
</dbReference>
<dbReference type="InterPro" id="IPR036754">
    <property type="entry name" value="YbaK/aa-tRNA-synt-asso_dom_sf"/>
</dbReference>
<dbReference type="InterPro" id="IPR004154">
    <property type="entry name" value="Anticodon-bd"/>
</dbReference>
<dbReference type="InterPro" id="IPR023717">
    <property type="entry name" value="Pro-tRNA-Synthase_IIa_type1"/>
</dbReference>
<proteinExistence type="inferred from homology"/>
<evidence type="ECO:0000256" key="8">
    <source>
        <dbReference type="ARBA" id="ARBA00023146"/>
    </source>
</evidence>
<dbReference type="CDD" id="cd04334">
    <property type="entry name" value="ProRS-INS"/>
    <property type="match status" value="1"/>
</dbReference>
<comment type="domain">
    <text evidence="10">Consists of three domains: the N-terminal catalytic domain, the editing domain and the C-terminal anticodon-binding domain.</text>
</comment>
<dbReference type="SUPFAM" id="SSF52954">
    <property type="entry name" value="Class II aaRS ABD-related"/>
    <property type="match status" value="1"/>
</dbReference>
<dbReference type="CDD" id="cd00779">
    <property type="entry name" value="ProRS_core_prok"/>
    <property type="match status" value="1"/>
</dbReference>
<comment type="function">
    <text evidence="10">Catalyzes the attachment of proline to tRNA(Pro) in a two-step reaction: proline is first activated by ATP to form Pro-AMP and then transferred to the acceptor end of tRNA(Pro). As ProRS can inadvertently accommodate and process non-cognate amino acids such as alanine and cysteine, to avoid such errors it has two additional distinct editing activities against alanine. One activity is designated as 'pretransfer' editing and involves the tRNA(Pro)-independent hydrolysis of activated Ala-AMP. The other activity is designated 'posttransfer' editing and involves deacylation of mischarged Ala-tRNA(Pro). The misacylated Cys-tRNA(Pro) is not edited by ProRS.</text>
</comment>
<comment type="subunit">
    <text evidence="2 10">Homodimer.</text>
</comment>
<dbReference type="InterPro" id="IPR002314">
    <property type="entry name" value="aa-tRNA-synt_IIb"/>
</dbReference>
<evidence type="ECO:0000256" key="2">
    <source>
        <dbReference type="ARBA" id="ARBA00011738"/>
    </source>
</evidence>
<keyword evidence="13" id="KW-1185">Reference proteome</keyword>
<dbReference type="SUPFAM" id="SSF55826">
    <property type="entry name" value="YbaK/ProRS associated domain"/>
    <property type="match status" value="1"/>
</dbReference>
<dbReference type="Gene3D" id="3.30.930.10">
    <property type="entry name" value="Bira Bifunctional Protein, Domain 2"/>
    <property type="match status" value="2"/>
</dbReference>
<gene>
    <name evidence="10" type="primary">proS</name>
    <name evidence="12" type="ORF">ABID56_000252</name>
</gene>
<evidence type="ECO:0000256" key="1">
    <source>
        <dbReference type="ARBA" id="ARBA00004496"/>
    </source>
</evidence>
<keyword evidence="4 10" id="KW-0436">Ligase</keyword>
<evidence type="ECO:0000313" key="13">
    <source>
        <dbReference type="Proteomes" id="UP001549167"/>
    </source>
</evidence>